<dbReference type="Proteomes" id="UP001147653">
    <property type="component" value="Unassembled WGS sequence"/>
</dbReference>
<gene>
    <name evidence="5" type="ORF">OJ997_03860</name>
</gene>
<keyword evidence="3" id="KW-0326">Glycosidase</keyword>
<name>A0A9X3S9N0_9ACTN</name>
<feature type="domain" description="Glycosyl hydrolase family 32 N-terminal" evidence="4">
    <location>
        <begin position="19"/>
        <end position="225"/>
    </location>
</feature>
<keyword evidence="2" id="KW-0378">Hydrolase</keyword>
<dbReference type="SUPFAM" id="SSF75005">
    <property type="entry name" value="Arabinanase/levansucrase/invertase"/>
    <property type="match status" value="1"/>
</dbReference>
<evidence type="ECO:0000256" key="2">
    <source>
        <dbReference type="ARBA" id="ARBA00022801"/>
    </source>
</evidence>
<evidence type="ECO:0000259" key="4">
    <source>
        <dbReference type="Pfam" id="PF00251"/>
    </source>
</evidence>
<dbReference type="InterPro" id="IPR013148">
    <property type="entry name" value="Glyco_hydro_32_N"/>
</dbReference>
<dbReference type="AlphaFoldDB" id="A0A9X3S9N0"/>
<dbReference type="PANTHER" id="PTHR43101">
    <property type="entry name" value="BETA-FRUCTOSIDASE"/>
    <property type="match status" value="1"/>
</dbReference>
<dbReference type="GO" id="GO:0016798">
    <property type="term" value="F:hydrolase activity, acting on glycosyl bonds"/>
    <property type="evidence" value="ECO:0007669"/>
    <property type="project" value="UniProtKB-KW"/>
</dbReference>
<comment type="similarity">
    <text evidence="1">Belongs to the glycosyl hydrolase 32 family.</text>
</comment>
<sequence>MLQDPEHWIWDSWIADDGERYHLFFLKAPAALKDPTLRHEAAVIGHASSTNLTHWDVHEDALRPGPEGAWDDLALWTGSVARGEDGVWRMYYTAINTGRGFTLRDQRIGLAESDDLMRWRRVGDGPLVSPDPRWYRTHDPETGASETWRDPFVFVHDGVWHMFITARATTAPRLSDGVVGHATSPDGRVWELQPPLTTPAGFGQLEVMQLRHVGDEWLLVFTCHPDEQSESQLLSFGNFSTWMVAGESPLGPFDLSRAKPFMTDPKLFAAPLVQTRDGEWVFIGFRNTEPEGVLNFHIIDPLPLVPR</sequence>
<accession>A0A9X3S9N0</accession>
<dbReference type="InterPro" id="IPR051214">
    <property type="entry name" value="GH32_Enzymes"/>
</dbReference>
<evidence type="ECO:0000313" key="5">
    <source>
        <dbReference type="EMBL" id="MDA0179420.1"/>
    </source>
</evidence>
<dbReference type="Pfam" id="PF00251">
    <property type="entry name" value="Glyco_hydro_32N"/>
    <property type="match status" value="1"/>
</dbReference>
<evidence type="ECO:0000256" key="3">
    <source>
        <dbReference type="ARBA" id="ARBA00023295"/>
    </source>
</evidence>
<dbReference type="RefSeq" id="WP_270023695.1">
    <property type="nucleotide sequence ID" value="NZ_JAPDDP010000005.1"/>
</dbReference>
<dbReference type="EMBL" id="JAPDDP010000005">
    <property type="protein sequence ID" value="MDA0179420.1"/>
    <property type="molecule type" value="Genomic_DNA"/>
</dbReference>
<proteinExistence type="inferred from homology"/>
<evidence type="ECO:0000313" key="6">
    <source>
        <dbReference type="Proteomes" id="UP001147653"/>
    </source>
</evidence>
<reference evidence="5" key="1">
    <citation type="submission" date="2022-10" db="EMBL/GenBank/DDBJ databases">
        <title>The WGS of Solirubrobacter phytolaccae KCTC 29190.</title>
        <authorList>
            <person name="Jiang Z."/>
        </authorList>
    </citation>
    <scope>NUCLEOTIDE SEQUENCE</scope>
    <source>
        <strain evidence="5">KCTC 29190</strain>
    </source>
</reference>
<comment type="caution">
    <text evidence="5">The sequence shown here is derived from an EMBL/GenBank/DDBJ whole genome shotgun (WGS) entry which is preliminary data.</text>
</comment>
<dbReference type="InterPro" id="IPR023296">
    <property type="entry name" value="Glyco_hydro_beta-prop_sf"/>
</dbReference>
<dbReference type="CDD" id="cd18609">
    <property type="entry name" value="GH32-like"/>
    <property type="match status" value="1"/>
</dbReference>
<dbReference type="Gene3D" id="2.115.10.20">
    <property type="entry name" value="Glycosyl hydrolase domain, family 43"/>
    <property type="match status" value="1"/>
</dbReference>
<keyword evidence="6" id="KW-1185">Reference proteome</keyword>
<evidence type="ECO:0000256" key="1">
    <source>
        <dbReference type="ARBA" id="ARBA00009902"/>
    </source>
</evidence>
<organism evidence="5 6">
    <name type="scientific">Solirubrobacter phytolaccae</name>
    <dbReference type="NCBI Taxonomy" id="1404360"/>
    <lineage>
        <taxon>Bacteria</taxon>
        <taxon>Bacillati</taxon>
        <taxon>Actinomycetota</taxon>
        <taxon>Thermoleophilia</taxon>
        <taxon>Solirubrobacterales</taxon>
        <taxon>Solirubrobacteraceae</taxon>
        <taxon>Solirubrobacter</taxon>
    </lineage>
</organism>
<dbReference type="PANTHER" id="PTHR43101:SF1">
    <property type="entry name" value="BETA-FRUCTOSIDASE"/>
    <property type="match status" value="1"/>
</dbReference>
<protein>
    <recommendedName>
        <fullName evidence="4">Glycosyl hydrolase family 32 N-terminal domain-containing protein</fullName>
    </recommendedName>
</protein>